<evidence type="ECO:0000313" key="5">
    <source>
        <dbReference type="EMBL" id="GAG46380.1"/>
    </source>
</evidence>
<gene>
    <name evidence="5" type="ORF">S01H1_78525</name>
</gene>
<dbReference type="GO" id="GO:0016042">
    <property type="term" value="P:lipid catabolic process"/>
    <property type="evidence" value="ECO:0007669"/>
    <property type="project" value="UniProtKB-KW"/>
</dbReference>
<dbReference type="Gene3D" id="3.40.1090.10">
    <property type="entry name" value="Cytosolic phospholipase A2 catalytic domain"/>
    <property type="match status" value="2"/>
</dbReference>
<dbReference type="Pfam" id="PF01734">
    <property type="entry name" value="Patatin"/>
    <property type="match status" value="1"/>
</dbReference>
<organism evidence="5">
    <name type="scientific">marine sediment metagenome</name>
    <dbReference type="NCBI Taxonomy" id="412755"/>
    <lineage>
        <taxon>unclassified sequences</taxon>
        <taxon>metagenomes</taxon>
        <taxon>ecological metagenomes</taxon>
    </lineage>
</organism>
<evidence type="ECO:0000259" key="4">
    <source>
        <dbReference type="PROSITE" id="PS51635"/>
    </source>
</evidence>
<dbReference type="InterPro" id="IPR016035">
    <property type="entry name" value="Acyl_Trfase/lysoPLipase"/>
</dbReference>
<dbReference type="PANTHER" id="PTHR14226:SF29">
    <property type="entry name" value="NEUROPATHY TARGET ESTERASE SWS"/>
    <property type="match status" value="1"/>
</dbReference>
<dbReference type="GO" id="GO:0016787">
    <property type="term" value="F:hydrolase activity"/>
    <property type="evidence" value="ECO:0007669"/>
    <property type="project" value="UniProtKB-KW"/>
</dbReference>
<keyword evidence="2" id="KW-0442">Lipid degradation</keyword>
<evidence type="ECO:0000256" key="3">
    <source>
        <dbReference type="ARBA" id="ARBA00023098"/>
    </source>
</evidence>
<comment type="caution">
    <text evidence="5">The sequence shown here is derived from an EMBL/GenBank/DDBJ whole genome shotgun (WGS) entry which is preliminary data.</text>
</comment>
<feature type="non-terminal residue" evidence="5">
    <location>
        <position position="213"/>
    </location>
</feature>
<protein>
    <recommendedName>
        <fullName evidence="4">PNPLA domain-containing protein</fullName>
    </recommendedName>
</protein>
<sequence length="213" mass="23515">MKKKPKIGLAIGSGAAYGLSTIGVLKVLEENEIPVDMISGSSIGAVIGALYASGMKSFKLEDELLTMRWRELLDFVIPEKGLVAGNKVENYLRDLIKYKTFEELKIPLYIIAVDVNKGRQIVFNKGDVASAVRASMSIPGVFTPVEMEGMTLVDGGVINPVPTDVLKKRCDVIIAIDFRVDIKPLSYVTAKREKSRFLKAVQQDFIESELKYV</sequence>
<dbReference type="EMBL" id="BARS01052856">
    <property type="protein sequence ID" value="GAG46380.1"/>
    <property type="molecule type" value="Genomic_DNA"/>
</dbReference>
<dbReference type="PROSITE" id="PS51635">
    <property type="entry name" value="PNPLA"/>
    <property type="match status" value="1"/>
</dbReference>
<dbReference type="InterPro" id="IPR002641">
    <property type="entry name" value="PNPLA_dom"/>
</dbReference>
<dbReference type="InterPro" id="IPR050301">
    <property type="entry name" value="NTE"/>
</dbReference>
<keyword evidence="1" id="KW-0378">Hydrolase</keyword>
<dbReference type="AlphaFoldDB" id="X0XSZ7"/>
<dbReference type="PANTHER" id="PTHR14226">
    <property type="entry name" value="NEUROPATHY TARGET ESTERASE/SWISS CHEESE D.MELANOGASTER"/>
    <property type="match status" value="1"/>
</dbReference>
<evidence type="ECO:0000256" key="1">
    <source>
        <dbReference type="ARBA" id="ARBA00022801"/>
    </source>
</evidence>
<keyword evidence="3" id="KW-0443">Lipid metabolism</keyword>
<accession>X0XSZ7</accession>
<dbReference type="SUPFAM" id="SSF52151">
    <property type="entry name" value="FabD/lysophospholipase-like"/>
    <property type="match status" value="1"/>
</dbReference>
<evidence type="ECO:0000256" key="2">
    <source>
        <dbReference type="ARBA" id="ARBA00022963"/>
    </source>
</evidence>
<name>X0XSZ7_9ZZZZ</name>
<reference evidence="5" key="1">
    <citation type="journal article" date="2014" name="Front. Microbiol.">
        <title>High frequency of phylogenetically diverse reductive dehalogenase-homologous genes in deep subseafloor sedimentary metagenomes.</title>
        <authorList>
            <person name="Kawai M."/>
            <person name="Futagami T."/>
            <person name="Toyoda A."/>
            <person name="Takaki Y."/>
            <person name="Nishi S."/>
            <person name="Hori S."/>
            <person name="Arai W."/>
            <person name="Tsubouchi T."/>
            <person name="Morono Y."/>
            <person name="Uchiyama I."/>
            <person name="Ito T."/>
            <person name="Fujiyama A."/>
            <person name="Inagaki F."/>
            <person name="Takami H."/>
        </authorList>
    </citation>
    <scope>NUCLEOTIDE SEQUENCE</scope>
    <source>
        <strain evidence="5">Expedition CK06-06</strain>
    </source>
</reference>
<proteinExistence type="predicted"/>
<feature type="domain" description="PNPLA" evidence="4">
    <location>
        <begin position="9"/>
        <end position="167"/>
    </location>
</feature>